<dbReference type="RefSeq" id="WP_119310563.1">
    <property type="nucleotide sequence ID" value="NZ_CP034413.3"/>
</dbReference>
<keyword evidence="3" id="KW-1185">Reference proteome</keyword>
<feature type="transmembrane region" description="Helical" evidence="1">
    <location>
        <begin position="16"/>
        <end position="42"/>
    </location>
</feature>
<dbReference type="AlphaFoldDB" id="A0A4D7AVW1"/>
<name>A0A4D7AVW1_9FIRM</name>
<dbReference type="Proteomes" id="UP000298642">
    <property type="component" value="Chromosome"/>
</dbReference>
<dbReference type="GeneID" id="89521487"/>
<accession>A0A4D7AVW1</accession>
<organism evidence="2 3">
    <name type="scientific">Dysosmobacter welbionis</name>
    <dbReference type="NCBI Taxonomy" id="2093857"/>
    <lineage>
        <taxon>Bacteria</taxon>
        <taxon>Bacillati</taxon>
        <taxon>Bacillota</taxon>
        <taxon>Clostridia</taxon>
        <taxon>Eubacteriales</taxon>
        <taxon>Oscillospiraceae</taxon>
        <taxon>Dysosmobacter</taxon>
    </lineage>
</organism>
<keyword evidence="1" id="KW-1133">Transmembrane helix</keyword>
<evidence type="ECO:0000256" key="1">
    <source>
        <dbReference type="SAM" id="Phobius"/>
    </source>
</evidence>
<dbReference type="EMBL" id="CP034413">
    <property type="protein sequence ID" value="QCI60006.1"/>
    <property type="molecule type" value="Genomic_DNA"/>
</dbReference>
<dbReference type="InterPro" id="IPR010718">
    <property type="entry name" value="DUF1294"/>
</dbReference>
<dbReference type="KEGG" id="obj:EIO64_12880"/>
<reference evidence="3" key="1">
    <citation type="submission" date="2018-12" db="EMBL/GenBank/DDBJ databases">
        <title>Dusodibacter welbiota gen. nov., sp. nov., isolated from human faeces and emended description of the Oscillibacter genus.</title>
        <authorList>
            <person name="Le Roy T."/>
            <person name="Van der Smissen P."/>
            <person name="Delzenne N."/>
            <person name="Muccioli G."/>
            <person name="Collet J.F."/>
            <person name="Cani P.D."/>
        </authorList>
    </citation>
    <scope>NUCLEOTIDE SEQUENCE [LARGE SCALE GENOMIC DNA]</scope>
    <source>
        <strain evidence="3">J115</strain>
    </source>
</reference>
<sequence>MEEKTLYLPTEHNDRIVAFIGSPLGLLAAWLVLINTVTFLIFGVDKLLAKHPRFRQRVPEKNLLLLAVVGGSVGALLGMYLFRHKTLHRVFRVGVPVILAVQLLLAAAITLYWNFLR</sequence>
<keyword evidence="1" id="KW-0472">Membrane</keyword>
<proteinExistence type="predicted"/>
<protein>
    <submittedName>
        <fullName evidence="2">DUF1294 domain-containing protein</fullName>
    </submittedName>
</protein>
<feature type="transmembrane region" description="Helical" evidence="1">
    <location>
        <begin position="94"/>
        <end position="115"/>
    </location>
</feature>
<evidence type="ECO:0000313" key="2">
    <source>
        <dbReference type="EMBL" id="QCI60006.1"/>
    </source>
</evidence>
<gene>
    <name evidence="2" type="ORF">EIO64_12880</name>
</gene>
<evidence type="ECO:0000313" key="3">
    <source>
        <dbReference type="Proteomes" id="UP000298642"/>
    </source>
</evidence>
<keyword evidence="1" id="KW-0812">Transmembrane</keyword>
<dbReference type="Pfam" id="PF06961">
    <property type="entry name" value="DUF1294"/>
    <property type="match status" value="1"/>
</dbReference>
<feature type="transmembrane region" description="Helical" evidence="1">
    <location>
        <begin position="63"/>
        <end position="82"/>
    </location>
</feature>